<dbReference type="PANTHER" id="PTHR31669">
    <property type="entry name" value="PROTEIN FAR1-RELATED SEQUENCE 10-RELATED"/>
    <property type="match status" value="1"/>
</dbReference>
<keyword evidence="1" id="KW-0862">Zinc</keyword>
<keyword evidence="1" id="KW-0479">Metal-binding</keyword>
<dbReference type="STRING" id="3983.A0A2C9V7L6"/>
<dbReference type="GO" id="GO:0006355">
    <property type="term" value="P:regulation of DNA-templated transcription"/>
    <property type="evidence" value="ECO:0007669"/>
    <property type="project" value="UniProtKB-UniRule"/>
</dbReference>
<comment type="similarity">
    <text evidence="1">Belongs to the FHY3/FAR1 family.</text>
</comment>
<keyword evidence="5" id="KW-1185">Reference proteome</keyword>
<feature type="domain" description="MULE transposase" evidence="3">
    <location>
        <begin position="386"/>
        <end position="480"/>
    </location>
</feature>
<comment type="subcellular location">
    <subcellularLocation>
        <location evidence="1">Nucleus</location>
    </subcellularLocation>
</comment>
<dbReference type="GO" id="GO:0005634">
    <property type="term" value="C:nucleus"/>
    <property type="evidence" value="ECO:0007669"/>
    <property type="project" value="UniProtKB-SubCell"/>
</dbReference>
<keyword evidence="1" id="KW-0539">Nucleus</keyword>
<protein>
    <recommendedName>
        <fullName evidence="1">Protein FAR1-RELATED SEQUENCE</fullName>
    </recommendedName>
</protein>
<keyword evidence="1" id="KW-0863">Zinc-finger</keyword>
<name>A0A2C9V7L6_MANES</name>
<dbReference type="InterPro" id="IPR004330">
    <property type="entry name" value="FAR1_DNA_bnd_dom"/>
</dbReference>
<evidence type="ECO:0000256" key="1">
    <source>
        <dbReference type="RuleBase" id="RU367018"/>
    </source>
</evidence>
<evidence type="ECO:0000313" key="5">
    <source>
        <dbReference type="Proteomes" id="UP000091857"/>
    </source>
</evidence>
<dbReference type="EMBL" id="CM004395">
    <property type="protein sequence ID" value="OAY40621.1"/>
    <property type="molecule type" value="Genomic_DNA"/>
</dbReference>
<dbReference type="Proteomes" id="UP000091857">
    <property type="component" value="Chromosome 9"/>
</dbReference>
<dbReference type="GO" id="GO:0008270">
    <property type="term" value="F:zinc ion binding"/>
    <property type="evidence" value="ECO:0007669"/>
    <property type="project" value="UniProtKB-UniRule"/>
</dbReference>
<evidence type="ECO:0000259" key="2">
    <source>
        <dbReference type="Pfam" id="PF03101"/>
    </source>
</evidence>
<evidence type="ECO:0000313" key="4">
    <source>
        <dbReference type="EMBL" id="OAY40621.1"/>
    </source>
</evidence>
<evidence type="ECO:0000259" key="3">
    <source>
        <dbReference type="Pfam" id="PF10551"/>
    </source>
</evidence>
<accession>A0A2C9V7L6</accession>
<reference evidence="5" key="1">
    <citation type="journal article" date="2016" name="Nat. Biotechnol.">
        <title>Sequencing wild and cultivated cassava and related species reveals extensive interspecific hybridization and genetic diversity.</title>
        <authorList>
            <person name="Bredeson J.V."/>
            <person name="Lyons J.B."/>
            <person name="Prochnik S.E."/>
            <person name="Wu G.A."/>
            <person name="Ha C.M."/>
            <person name="Edsinger-Gonzales E."/>
            <person name="Grimwood J."/>
            <person name="Schmutz J."/>
            <person name="Rabbi I.Y."/>
            <person name="Egesi C."/>
            <person name="Nauluvula P."/>
            <person name="Lebot V."/>
            <person name="Ndunguru J."/>
            <person name="Mkamilo G."/>
            <person name="Bart R.S."/>
            <person name="Setter T.L."/>
            <person name="Gleadow R.M."/>
            <person name="Kulakow P."/>
            <person name="Ferguson M.E."/>
            <person name="Rounsley S."/>
            <person name="Rokhsar D.S."/>
        </authorList>
    </citation>
    <scope>NUCLEOTIDE SEQUENCE [LARGE SCALE GENOMIC DNA]</scope>
    <source>
        <strain evidence="5">cv. AM560-2</strain>
    </source>
</reference>
<dbReference type="Pfam" id="PF03101">
    <property type="entry name" value="FAR1"/>
    <property type="match status" value="1"/>
</dbReference>
<comment type="caution">
    <text evidence="4">The sequence shown here is derived from an EMBL/GenBank/DDBJ whole genome shotgun (WGS) entry which is preliminary data.</text>
</comment>
<gene>
    <name evidence="4" type="ORF">MANES_09G036700v8</name>
</gene>
<dbReference type="AlphaFoldDB" id="A0A2C9V7L6"/>
<dbReference type="Pfam" id="PF10551">
    <property type="entry name" value="MULE"/>
    <property type="match status" value="1"/>
</dbReference>
<comment type="function">
    <text evidence="1">Putative transcription activator involved in regulating light control of development.</text>
</comment>
<proteinExistence type="inferred from homology"/>
<sequence>MAETSHSVTGPAASPSSLGAAQNSNMDFWYDIYNNHLNDSVIGPSRLDYEWGYVFGNSSSKTRKRKKKDVGSTSTAYSNSDLSEALSAISAHLSLSSSGSSSLHSSREGDQYQDTEKDVAGFMKNHVGIFQDETLDNSTENCASFDIHSLSSESEEDDALSSSSNEDEIQSLSTFNASKGTQEDNFQVPELGMVFSSDGEVYEFYKKYSKRIGFTVRKGKVHRSSNGDIRERFFFCSREGFRSKKQANKLTKFKRKETRTGCRARIRCTVENGKWVISQFCQEHNHQLDGFSKTFEPYLVLPTRNEAGATKYFEFGKMGCSTYVHEAKINSLQAEDAQSLINYFRHMQVEDSSFFYAVQVDANGCMTNFFWTDGRSKIDYEYFGDVLILDTAFKMDKFGMICAPFLGLNHHQQYVLFGCAFLLDKSNDSFCWLFETFMEAMRRRQPKTIFTDEGQPMVDAVKMVMPEANHQLGLWYVFRNVSKHLPTYYGQPDFASLFNKCISGCDTQEEFESRWSSLLEQFDLHKNACLNTLYMYRKRWAHVFNKRTFGAGIHCLENIKNIFQNFTSETMSLPKFVQQYFLAAEQQRREELYEDFHCNGSAPEMTLHYGLVEKQAASMYIHLHSVLCVPGGVEKTFISGVKGNF</sequence>
<feature type="domain" description="FAR1" evidence="2">
    <location>
        <begin position="203"/>
        <end position="288"/>
    </location>
</feature>
<dbReference type="InterPro" id="IPR031052">
    <property type="entry name" value="FHY3/FAR1"/>
</dbReference>
<dbReference type="InterPro" id="IPR018289">
    <property type="entry name" value="MULE_transposase_dom"/>
</dbReference>
<dbReference type="OrthoDB" id="751756at2759"/>
<dbReference type="PANTHER" id="PTHR31669:SF282">
    <property type="entry name" value="PROTEIN FAR1-RELATED SEQUENCE"/>
    <property type="match status" value="1"/>
</dbReference>
<organism evidence="4 5">
    <name type="scientific">Manihot esculenta</name>
    <name type="common">Cassava</name>
    <name type="synonym">Jatropha manihot</name>
    <dbReference type="NCBI Taxonomy" id="3983"/>
    <lineage>
        <taxon>Eukaryota</taxon>
        <taxon>Viridiplantae</taxon>
        <taxon>Streptophyta</taxon>
        <taxon>Embryophyta</taxon>
        <taxon>Tracheophyta</taxon>
        <taxon>Spermatophyta</taxon>
        <taxon>Magnoliopsida</taxon>
        <taxon>eudicotyledons</taxon>
        <taxon>Gunneridae</taxon>
        <taxon>Pentapetalae</taxon>
        <taxon>rosids</taxon>
        <taxon>fabids</taxon>
        <taxon>Malpighiales</taxon>
        <taxon>Euphorbiaceae</taxon>
        <taxon>Crotonoideae</taxon>
        <taxon>Manihoteae</taxon>
        <taxon>Manihot</taxon>
    </lineage>
</organism>
<dbReference type="Gramene" id="Manes.09G036700.1.v8.1">
    <property type="protein sequence ID" value="Manes.09G036700.1.v8.1.CDS"/>
    <property type="gene ID" value="Manes.09G036700.v8.1"/>
</dbReference>